<reference evidence="3" key="1">
    <citation type="submission" date="2017-01" db="EMBL/GenBank/DDBJ databases">
        <authorList>
            <person name="Varghese N."/>
            <person name="Submissions S."/>
        </authorList>
    </citation>
    <scope>NUCLEOTIDE SEQUENCE [LARGE SCALE GENOMIC DNA]</scope>
    <source>
        <strain evidence="3">ATCC 12950</strain>
    </source>
</reference>
<dbReference type="STRING" id="58117.SAMN05421833_115152"/>
<dbReference type="EMBL" id="FTNI01000015">
    <property type="protein sequence ID" value="SIR78916.1"/>
    <property type="molecule type" value="Genomic_DNA"/>
</dbReference>
<evidence type="ECO:0000313" key="2">
    <source>
        <dbReference type="EMBL" id="SIR78916.1"/>
    </source>
</evidence>
<keyword evidence="1" id="KW-0472">Membrane</keyword>
<evidence type="ECO:0000256" key="1">
    <source>
        <dbReference type="SAM" id="Phobius"/>
    </source>
</evidence>
<keyword evidence="1" id="KW-0812">Transmembrane</keyword>
<accession>A0A1N7DSU2</accession>
<keyword evidence="3" id="KW-1185">Reference proteome</keyword>
<proteinExistence type="predicted"/>
<keyword evidence="1" id="KW-1133">Transmembrane helix</keyword>
<feature type="transmembrane region" description="Helical" evidence="1">
    <location>
        <begin position="30"/>
        <end position="50"/>
    </location>
</feature>
<gene>
    <name evidence="2" type="ORF">SAMN05421833_115152</name>
</gene>
<sequence length="79" mass="8546">MDRGYVNRFWIKLAVVGVTAYLGAMARTVLTVLGILLALWLVFGLVIPALFATLKFLFIIGIIALVVVVAVTVVGKLSR</sequence>
<protein>
    <submittedName>
        <fullName evidence="2">Uncharacterized protein</fullName>
    </submittedName>
</protein>
<dbReference type="Proteomes" id="UP000186096">
    <property type="component" value="Unassembled WGS sequence"/>
</dbReference>
<name>A0A1N7DSU2_9ACTN</name>
<evidence type="ECO:0000313" key="3">
    <source>
        <dbReference type="Proteomes" id="UP000186096"/>
    </source>
</evidence>
<dbReference type="AlphaFoldDB" id="A0A1N7DSU2"/>
<feature type="transmembrane region" description="Helical" evidence="1">
    <location>
        <begin position="56"/>
        <end position="75"/>
    </location>
</feature>
<organism evidence="2 3">
    <name type="scientific">Microbispora rosea</name>
    <dbReference type="NCBI Taxonomy" id="58117"/>
    <lineage>
        <taxon>Bacteria</taxon>
        <taxon>Bacillati</taxon>
        <taxon>Actinomycetota</taxon>
        <taxon>Actinomycetes</taxon>
        <taxon>Streptosporangiales</taxon>
        <taxon>Streptosporangiaceae</taxon>
        <taxon>Microbispora</taxon>
    </lineage>
</organism>